<feature type="site" description="Substrate discrimination" evidence="15">
    <location>
        <position position="14"/>
    </location>
</feature>
<dbReference type="HAMAP" id="MF_01113">
    <property type="entry name" value="DNApol_IV"/>
    <property type="match status" value="1"/>
</dbReference>
<evidence type="ECO:0000256" key="10">
    <source>
        <dbReference type="ARBA" id="ARBA00022842"/>
    </source>
</evidence>
<evidence type="ECO:0000256" key="13">
    <source>
        <dbReference type="ARBA" id="ARBA00023204"/>
    </source>
</evidence>
<feature type="binding site" evidence="15">
    <location>
        <position position="110"/>
    </location>
    <ligand>
        <name>Mg(2+)</name>
        <dbReference type="ChEBI" id="CHEBI:18420"/>
    </ligand>
</feature>
<protein>
    <recommendedName>
        <fullName evidence="15">DNA polymerase IV</fullName>
        <shortName evidence="15">Pol IV</shortName>
        <ecNumber evidence="15">2.7.7.7</ecNumber>
    </recommendedName>
</protein>
<evidence type="ECO:0000256" key="5">
    <source>
        <dbReference type="ARBA" id="ARBA00022679"/>
    </source>
</evidence>
<reference evidence="17 18" key="1">
    <citation type="submission" date="2017-05" db="EMBL/GenBank/DDBJ databases">
        <title>Butyricicoccus porcorum sp. nov. a butyrate-producing bacterium from the swine intestinal tract.</title>
        <authorList>
            <person name="Trachsel J."/>
            <person name="Humphrey S."/>
            <person name="Allen H.K."/>
        </authorList>
    </citation>
    <scope>NUCLEOTIDE SEQUENCE [LARGE SCALE GENOMIC DNA]</scope>
    <source>
        <strain evidence="17">BB10</strain>
    </source>
</reference>
<dbReference type="Gene3D" id="1.10.150.20">
    <property type="entry name" value="5' to 3' exonuclease, C-terminal subdomain"/>
    <property type="match status" value="1"/>
</dbReference>
<dbReference type="EMBL" id="NHOC01000004">
    <property type="protein sequence ID" value="OUM20836.1"/>
    <property type="molecule type" value="Genomic_DNA"/>
</dbReference>
<keyword evidence="12 15" id="KW-0238">DNA-binding</keyword>
<dbReference type="SUPFAM" id="SSF56672">
    <property type="entry name" value="DNA/RNA polymerases"/>
    <property type="match status" value="1"/>
</dbReference>
<dbReference type="GO" id="GO:0006281">
    <property type="term" value="P:DNA repair"/>
    <property type="evidence" value="ECO:0007669"/>
    <property type="project" value="UniProtKB-UniRule"/>
</dbReference>
<evidence type="ECO:0000256" key="14">
    <source>
        <dbReference type="ARBA" id="ARBA00049244"/>
    </source>
</evidence>
<dbReference type="GO" id="GO:0000287">
    <property type="term" value="F:magnesium ion binding"/>
    <property type="evidence" value="ECO:0007669"/>
    <property type="project" value="UniProtKB-UniRule"/>
</dbReference>
<keyword evidence="9 15" id="KW-0227">DNA damage</keyword>
<dbReference type="InterPro" id="IPR036775">
    <property type="entry name" value="DNA_pol_Y-fam_lit_finger_sf"/>
</dbReference>
<comment type="subcellular location">
    <subcellularLocation>
        <location evidence="1 15">Cytoplasm</location>
    </subcellularLocation>
</comment>
<dbReference type="PANTHER" id="PTHR11076">
    <property type="entry name" value="DNA REPAIR POLYMERASE UMUC / TRANSFERASE FAMILY MEMBER"/>
    <property type="match status" value="1"/>
</dbReference>
<comment type="subunit">
    <text evidence="15">Monomer.</text>
</comment>
<evidence type="ECO:0000256" key="4">
    <source>
        <dbReference type="ARBA" id="ARBA00022490"/>
    </source>
</evidence>
<keyword evidence="13 15" id="KW-0234">DNA repair</keyword>
<evidence type="ECO:0000256" key="3">
    <source>
        <dbReference type="ARBA" id="ARBA00022457"/>
    </source>
</evidence>
<dbReference type="InterPro" id="IPR053848">
    <property type="entry name" value="IMS_HHH_1"/>
</dbReference>
<dbReference type="Gene3D" id="3.40.1170.60">
    <property type="match status" value="1"/>
</dbReference>
<keyword evidence="3 15" id="KW-0515">Mutator protein</keyword>
<evidence type="ECO:0000256" key="7">
    <source>
        <dbReference type="ARBA" id="ARBA00022705"/>
    </source>
</evidence>
<dbReference type="InterPro" id="IPR017961">
    <property type="entry name" value="DNA_pol_Y-fam_little_finger"/>
</dbReference>
<evidence type="ECO:0000256" key="1">
    <source>
        <dbReference type="ARBA" id="ARBA00004496"/>
    </source>
</evidence>
<evidence type="ECO:0000256" key="9">
    <source>
        <dbReference type="ARBA" id="ARBA00022763"/>
    </source>
</evidence>
<dbReference type="SUPFAM" id="SSF100879">
    <property type="entry name" value="Lesion bypass DNA polymerase (Y-family), little finger domain"/>
    <property type="match status" value="1"/>
</dbReference>
<evidence type="ECO:0000256" key="11">
    <source>
        <dbReference type="ARBA" id="ARBA00022932"/>
    </source>
</evidence>
<dbReference type="PANTHER" id="PTHR11076:SF35">
    <property type="entry name" value="DNA REPAIR PROTEIN HOMOLOG YOBH"/>
    <property type="match status" value="1"/>
</dbReference>
<proteinExistence type="inferred from homology"/>
<dbReference type="GO" id="GO:0003887">
    <property type="term" value="F:DNA-directed DNA polymerase activity"/>
    <property type="evidence" value="ECO:0007669"/>
    <property type="project" value="UniProtKB-UniRule"/>
</dbReference>
<keyword evidence="11 15" id="KW-0239">DNA-directed DNA polymerase</keyword>
<dbReference type="InterPro" id="IPR043502">
    <property type="entry name" value="DNA/RNA_pol_sf"/>
</dbReference>
<dbReference type="AlphaFoldDB" id="A0A252F4Y6"/>
<name>A0A252F4Y6_9FIRM</name>
<feature type="domain" description="UmuC" evidence="16">
    <location>
        <begin position="5"/>
        <end position="192"/>
    </location>
</feature>
<dbReference type="Pfam" id="PF00817">
    <property type="entry name" value="IMS"/>
    <property type="match status" value="1"/>
</dbReference>
<dbReference type="InterPro" id="IPR001126">
    <property type="entry name" value="UmuC"/>
</dbReference>
<dbReference type="GO" id="GO:0005829">
    <property type="term" value="C:cytosol"/>
    <property type="evidence" value="ECO:0007669"/>
    <property type="project" value="TreeGrafter"/>
</dbReference>
<dbReference type="InterPro" id="IPR043128">
    <property type="entry name" value="Rev_trsase/Diguanyl_cyclase"/>
</dbReference>
<comment type="similarity">
    <text evidence="2 15">Belongs to the DNA polymerase type-Y family.</text>
</comment>
<dbReference type="GO" id="GO:0006261">
    <property type="term" value="P:DNA-templated DNA replication"/>
    <property type="evidence" value="ECO:0007669"/>
    <property type="project" value="UniProtKB-UniRule"/>
</dbReference>
<evidence type="ECO:0000256" key="8">
    <source>
        <dbReference type="ARBA" id="ARBA00022723"/>
    </source>
</evidence>
<dbReference type="Pfam" id="PF11799">
    <property type="entry name" value="IMS_C"/>
    <property type="match status" value="1"/>
</dbReference>
<keyword evidence="8 15" id="KW-0479">Metal-binding</keyword>
<gene>
    <name evidence="15" type="primary">dinB</name>
    <name evidence="17" type="ORF">CBW42_04375</name>
</gene>
<accession>A0A252F4Y6</accession>
<evidence type="ECO:0000256" key="15">
    <source>
        <dbReference type="HAMAP-Rule" id="MF_01113"/>
    </source>
</evidence>
<dbReference type="GO" id="GO:0003684">
    <property type="term" value="F:damaged DNA binding"/>
    <property type="evidence" value="ECO:0007669"/>
    <property type="project" value="InterPro"/>
</dbReference>
<evidence type="ECO:0000256" key="6">
    <source>
        <dbReference type="ARBA" id="ARBA00022695"/>
    </source>
</evidence>
<dbReference type="GO" id="GO:0042276">
    <property type="term" value="P:error-prone translesion synthesis"/>
    <property type="evidence" value="ECO:0007669"/>
    <property type="project" value="TreeGrafter"/>
</dbReference>
<keyword evidence="5 15" id="KW-0808">Transferase</keyword>
<keyword evidence="18" id="KW-1185">Reference proteome</keyword>
<keyword evidence="10 15" id="KW-0460">Magnesium</keyword>
<feature type="active site" evidence="15">
    <location>
        <position position="111"/>
    </location>
</feature>
<keyword evidence="4 15" id="KW-0963">Cytoplasm</keyword>
<dbReference type="Proteomes" id="UP000194903">
    <property type="component" value="Unassembled WGS sequence"/>
</dbReference>
<comment type="catalytic activity">
    <reaction evidence="14 15">
        <text>DNA(n) + a 2'-deoxyribonucleoside 5'-triphosphate = DNA(n+1) + diphosphate</text>
        <dbReference type="Rhea" id="RHEA:22508"/>
        <dbReference type="Rhea" id="RHEA-COMP:17339"/>
        <dbReference type="Rhea" id="RHEA-COMP:17340"/>
        <dbReference type="ChEBI" id="CHEBI:33019"/>
        <dbReference type="ChEBI" id="CHEBI:61560"/>
        <dbReference type="ChEBI" id="CHEBI:173112"/>
        <dbReference type="EC" id="2.7.7.7"/>
    </reaction>
</comment>
<dbReference type="GO" id="GO:0009432">
    <property type="term" value="P:SOS response"/>
    <property type="evidence" value="ECO:0007669"/>
    <property type="project" value="TreeGrafter"/>
</dbReference>
<dbReference type="InterPro" id="IPR022880">
    <property type="entry name" value="DNApol_IV"/>
</dbReference>
<evidence type="ECO:0000256" key="12">
    <source>
        <dbReference type="ARBA" id="ARBA00023125"/>
    </source>
</evidence>
<evidence type="ECO:0000256" key="2">
    <source>
        <dbReference type="ARBA" id="ARBA00010945"/>
    </source>
</evidence>
<evidence type="ECO:0000259" key="16">
    <source>
        <dbReference type="PROSITE" id="PS50173"/>
    </source>
</evidence>
<feature type="binding site" evidence="15">
    <location>
        <position position="9"/>
    </location>
    <ligand>
        <name>Mg(2+)</name>
        <dbReference type="ChEBI" id="CHEBI:18420"/>
    </ligand>
</feature>
<comment type="function">
    <text evidence="15">Poorly processive, error-prone DNA polymerase involved in untargeted mutagenesis. Copies undamaged DNA at stalled replication forks, which arise in vivo from mismatched or misaligned primer ends. These misaligned primers can be extended by PolIV. Exhibits no 3'-5' exonuclease (proofreading) activity. May be involved in translesional synthesis, in conjunction with the beta clamp from PolIII.</text>
</comment>
<organism evidence="17 18">
    <name type="scientific">Butyricicoccus porcorum</name>
    <dbReference type="NCBI Taxonomy" id="1945634"/>
    <lineage>
        <taxon>Bacteria</taxon>
        <taxon>Bacillati</taxon>
        <taxon>Bacillota</taxon>
        <taxon>Clostridia</taxon>
        <taxon>Eubacteriales</taxon>
        <taxon>Butyricicoccaceae</taxon>
        <taxon>Butyricicoccus</taxon>
    </lineage>
</organism>
<dbReference type="InterPro" id="IPR050116">
    <property type="entry name" value="DNA_polymerase-Y"/>
</dbReference>
<dbReference type="RefSeq" id="WP_087018150.1">
    <property type="nucleotide sequence ID" value="NZ_CP178353.1"/>
</dbReference>
<keyword evidence="7 15" id="KW-0235">DNA replication</keyword>
<dbReference type="Gene3D" id="3.30.70.270">
    <property type="match status" value="1"/>
</dbReference>
<evidence type="ECO:0000313" key="18">
    <source>
        <dbReference type="Proteomes" id="UP000194903"/>
    </source>
</evidence>
<comment type="caution">
    <text evidence="17">The sequence shown here is derived from an EMBL/GenBank/DDBJ whole genome shotgun (WGS) entry which is preliminary data.</text>
</comment>
<evidence type="ECO:0000313" key="17">
    <source>
        <dbReference type="EMBL" id="OUM20836.1"/>
    </source>
</evidence>
<dbReference type="Gene3D" id="3.30.1490.100">
    <property type="entry name" value="DNA polymerase, Y-family, little finger domain"/>
    <property type="match status" value="1"/>
</dbReference>
<dbReference type="PROSITE" id="PS50173">
    <property type="entry name" value="UMUC"/>
    <property type="match status" value="1"/>
</dbReference>
<dbReference type="CDD" id="cd03586">
    <property type="entry name" value="PolY_Pol_IV_kappa"/>
    <property type="match status" value="1"/>
</dbReference>
<comment type="cofactor">
    <cofactor evidence="15">
        <name>Mg(2+)</name>
        <dbReference type="ChEBI" id="CHEBI:18420"/>
    </cofactor>
    <text evidence="15">Binds 2 magnesium ions per subunit.</text>
</comment>
<keyword evidence="6 15" id="KW-0548">Nucleotidyltransferase</keyword>
<dbReference type="EC" id="2.7.7.7" evidence="15"/>
<sequence>MKPLVFHVDVNSAYLSWEAARRVSQGKEDIRLIPAAIGGDREKRTGVILAKSIPAKKFGIRTGEPVAKALEKCPELFLARPDFRLYETCSKAFMDICRSYAPVVEKYSIDECFLDMSGTEHIYPDPVAVAHKIKDEIRDTLGFTVNVGIGTNKLLAKMASDFEKPDKVHTLFPDEIQAKLWPLPVRELFTVGASTAARMEKAHIRTIGDLARSDLRQVQALVGVKLGRQIHNFANGIDDSPVLAQPEEAKGYSISTTLAEDVTTVTEAHRILLALADSVAARMRADDARAYCISVTIRANDFKNHSHQRKLDEATDITSEILSVSKQLFRELWDGRTPLRLIGISLTQITREEAIQLTLFPDEQKEKARKMDKAVDAIRSRFGSELIQRGMSDQSFNVGKKYKAQLENRSGKDGK</sequence>
<dbReference type="Pfam" id="PF21999">
    <property type="entry name" value="IMS_HHH_1"/>
    <property type="match status" value="1"/>
</dbReference>
<dbReference type="OrthoDB" id="9808813at2"/>